<dbReference type="AlphaFoldDB" id="A0A9P6AT60"/>
<sequence length="87" mass="9594">MSKVPILDGTPTAARLFALKSNLMSIQENTERWSHLGALGAYVKSEEIKVAISRHTDNLMDYFSTCQILTLISMVNFVESADASTLT</sequence>
<dbReference type="EMBL" id="MU129000">
    <property type="protein sequence ID" value="KAF9511483.1"/>
    <property type="molecule type" value="Genomic_DNA"/>
</dbReference>
<evidence type="ECO:0000313" key="1">
    <source>
        <dbReference type="EMBL" id="KAF9511483.1"/>
    </source>
</evidence>
<accession>A0A9P6AT60</accession>
<organism evidence="1 2">
    <name type="scientific">Hydnum rufescens UP504</name>
    <dbReference type="NCBI Taxonomy" id="1448309"/>
    <lineage>
        <taxon>Eukaryota</taxon>
        <taxon>Fungi</taxon>
        <taxon>Dikarya</taxon>
        <taxon>Basidiomycota</taxon>
        <taxon>Agaricomycotina</taxon>
        <taxon>Agaricomycetes</taxon>
        <taxon>Cantharellales</taxon>
        <taxon>Hydnaceae</taxon>
        <taxon>Hydnum</taxon>
    </lineage>
</organism>
<reference evidence="1" key="1">
    <citation type="journal article" date="2020" name="Nat. Commun.">
        <title>Large-scale genome sequencing of mycorrhizal fungi provides insights into the early evolution of symbiotic traits.</title>
        <authorList>
            <person name="Miyauchi S."/>
            <person name="Kiss E."/>
            <person name="Kuo A."/>
            <person name="Drula E."/>
            <person name="Kohler A."/>
            <person name="Sanchez-Garcia M."/>
            <person name="Morin E."/>
            <person name="Andreopoulos B."/>
            <person name="Barry K.W."/>
            <person name="Bonito G."/>
            <person name="Buee M."/>
            <person name="Carver A."/>
            <person name="Chen C."/>
            <person name="Cichocki N."/>
            <person name="Clum A."/>
            <person name="Culley D."/>
            <person name="Crous P.W."/>
            <person name="Fauchery L."/>
            <person name="Girlanda M."/>
            <person name="Hayes R.D."/>
            <person name="Keri Z."/>
            <person name="LaButti K."/>
            <person name="Lipzen A."/>
            <person name="Lombard V."/>
            <person name="Magnuson J."/>
            <person name="Maillard F."/>
            <person name="Murat C."/>
            <person name="Nolan M."/>
            <person name="Ohm R.A."/>
            <person name="Pangilinan J."/>
            <person name="Pereira M.F."/>
            <person name="Perotto S."/>
            <person name="Peter M."/>
            <person name="Pfister S."/>
            <person name="Riley R."/>
            <person name="Sitrit Y."/>
            <person name="Stielow J.B."/>
            <person name="Szollosi G."/>
            <person name="Zifcakova L."/>
            <person name="Stursova M."/>
            <person name="Spatafora J.W."/>
            <person name="Tedersoo L."/>
            <person name="Vaario L.M."/>
            <person name="Yamada A."/>
            <person name="Yan M."/>
            <person name="Wang P."/>
            <person name="Xu J."/>
            <person name="Bruns T."/>
            <person name="Baldrian P."/>
            <person name="Vilgalys R."/>
            <person name="Dunand C."/>
            <person name="Henrissat B."/>
            <person name="Grigoriev I.V."/>
            <person name="Hibbett D."/>
            <person name="Nagy L.G."/>
            <person name="Martin F.M."/>
        </authorList>
    </citation>
    <scope>NUCLEOTIDE SEQUENCE</scope>
    <source>
        <strain evidence="1">UP504</strain>
    </source>
</reference>
<comment type="caution">
    <text evidence="1">The sequence shown here is derived from an EMBL/GenBank/DDBJ whole genome shotgun (WGS) entry which is preliminary data.</text>
</comment>
<dbReference type="Proteomes" id="UP000886523">
    <property type="component" value="Unassembled WGS sequence"/>
</dbReference>
<proteinExistence type="predicted"/>
<gene>
    <name evidence="1" type="ORF">BS47DRAFT_1346836</name>
</gene>
<protein>
    <submittedName>
        <fullName evidence="1">Uncharacterized protein</fullName>
    </submittedName>
</protein>
<name>A0A9P6AT60_9AGAM</name>
<evidence type="ECO:0000313" key="2">
    <source>
        <dbReference type="Proteomes" id="UP000886523"/>
    </source>
</evidence>
<dbReference type="OrthoDB" id="3307384at2759"/>
<keyword evidence="2" id="KW-1185">Reference proteome</keyword>